<dbReference type="InterPro" id="IPR020845">
    <property type="entry name" value="AMP-binding_CS"/>
</dbReference>
<dbReference type="GO" id="GO:0031177">
    <property type="term" value="F:phosphopantetheine binding"/>
    <property type="evidence" value="ECO:0007669"/>
    <property type="project" value="TreeGrafter"/>
</dbReference>
<dbReference type="Gene3D" id="3.30.559.30">
    <property type="entry name" value="Nonribosomal peptide synthetase, condensation domain"/>
    <property type="match status" value="1"/>
</dbReference>
<dbReference type="Pfam" id="PF00501">
    <property type="entry name" value="AMP-binding"/>
    <property type="match status" value="1"/>
</dbReference>
<dbReference type="GO" id="GO:0043041">
    <property type="term" value="P:amino acid activation for nonribosomal peptide biosynthetic process"/>
    <property type="evidence" value="ECO:0007669"/>
    <property type="project" value="TreeGrafter"/>
</dbReference>
<dbReference type="CDD" id="cd19531">
    <property type="entry name" value="LCL_NRPS-like"/>
    <property type="match status" value="1"/>
</dbReference>
<dbReference type="Pfam" id="PF00668">
    <property type="entry name" value="Condensation"/>
    <property type="match status" value="1"/>
</dbReference>
<evidence type="ECO:0000313" key="4">
    <source>
        <dbReference type="Proteomes" id="UP000225379"/>
    </source>
</evidence>
<evidence type="ECO:0000313" key="3">
    <source>
        <dbReference type="EMBL" id="PGH59478.1"/>
    </source>
</evidence>
<accession>A0A2B8BPK3</accession>
<name>A0A2B8BPK3_9PROT</name>
<dbReference type="InterPro" id="IPR000873">
    <property type="entry name" value="AMP-dep_synth/lig_dom"/>
</dbReference>
<dbReference type="GO" id="GO:0009366">
    <property type="term" value="C:enterobactin synthetase complex"/>
    <property type="evidence" value="ECO:0007669"/>
    <property type="project" value="TreeGrafter"/>
</dbReference>
<evidence type="ECO:0000259" key="2">
    <source>
        <dbReference type="Pfam" id="PF00668"/>
    </source>
</evidence>
<dbReference type="GO" id="GO:0009239">
    <property type="term" value="P:enterobactin biosynthetic process"/>
    <property type="evidence" value="ECO:0007669"/>
    <property type="project" value="TreeGrafter"/>
</dbReference>
<dbReference type="SUPFAM" id="SSF56801">
    <property type="entry name" value="Acetyl-CoA synthetase-like"/>
    <property type="match status" value="1"/>
</dbReference>
<feature type="non-terminal residue" evidence="3">
    <location>
        <position position="904"/>
    </location>
</feature>
<dbReference type="FunFam" id="3.40.50.980:FF:000001">
    <property type="entry name" value="Non-ribosomal peptide synthetase"/>
    <property type="match status" value="1"/>
</dbReference>
<dbReference type="EMBL" id="PDKW01000030">
    <property type="protein sequence ID" value="PGH59478.1"/>
    <property type="molecule type" value="Genomic_DNA"/>
</dbReference>
<dbReference type="PANTHER" id="PTHR45527:SF1">
    <property type="entry name" value="FATTY ACID SYNTHASE"/>
    <property type="match status" value="1"/>
</dbReference>
<dbReference type="InterPro" id="IPR001242">
    <property type="entry name" value="Condensation_dom"/>
</dbReference>
<dbReference type="Proteomes" id="UP000225379">
    <property type="component" value="Unassembled WGS sequence"/>
</dbReference>
<protein>
    <submittedName>
        <fullName evidence="3">Non-ribosomal peptide synthetase</fullName>
    </submittedName>
</protein>
<feature type="domain" description="Condensation" evidence="2">
    <location>
        <begin position="63"/>
        <end position="508"/>
    </location>
</feature>
<comment type="caution">
    <text evidence="3">The sequence shown here is derived from an EMBL/GenBank/DDBJ whole genome shotgun (WGS) entry which is preliminary data.</text>
</comment>
<dbReference type="OrthoDB" id="9803968at2"/>
<dbReference type="Gene3D" id="3.30.559.10">
    <property type="entry name" value="Chloramphenicol acetyltransferase-like domain"/>
    <property type="match status" value="1"/>
</dbReference>
<evidence type="ECO:0000259" key="1">
    <source>
        <dbReference type="Pfam" id="PF00501"/>
    </source>
</evidence>
<dbReference type="GO" id="GO:0047527">
    <property type="term" value="F:2,3-dihydroxybenzoate-serine ligase activity"/>
    <property type="evidence" value="ECO:0007669"/>
    <property type="project" value="TreeGrafter"/>
</dbReference>
<dbReference type="PANTHER" id="PTHR45527">
    <property type="entry name" value="NONRIBOSOMAL PEPTIDE SYNTHETASE"/>
    <property type="match status" value="1"/>
</dbReference>
<dbReference type="SUPFAM" id="SSF52777">
    <property type="entry name" value="CoA-dependent acyltransferases"/>
    <property type="match status" value="2"/>
</dbReference>
<dbReference type="Gene3D" id="3.40.50.980">
    <property type="match status" value="2"/>
</dbReference>
<dbReference type="AlphaFoldDB" id="A0A2B8BPK3"/>
<dbReference type="PROSITE" id="PS00455">
    <property type="entry name" value="AMP_BINDING"/>
    <property type="match status" value="1"/>
</dbReference>
<sequence length="904" mass="96782">MTTPVQHEPQHEPAERPADALAQIARRLDVLPADRQEEFLRRLAQTGISFARLPILPGRRPDRLPLSHAQRRLWVLWQLDRHSRAYHIPMGLSLTGSLDREALAAAFADILARHEVLRTSYPACDGEAEQRIHPAAPPDIAWTDLSAVVPVERQTRLRALADAEAATPFDLEAAPPVRLRLVRLAEDGHALFLTLHHIAADGWSVNRLVEEFAAFYVARREGRDAGLPPLPIQYADHALWQDRLLRSGEGARQLDHWRAVLGDEQPELMLPRDGESAADGGQERDRREAGVPFALDDALGAQLRAVAGKMGATVANLLLAAFLLLLHRHTGQGDVRVGVPVAGRHRAETERLIGLFVNSQVIGADLHGGLGLHEVLAQVRGRSVDAQANQDLPFEHLVDALRPERRLDRNPLFQAMFNHQHRRLSALDRVAGLTIRPLAGGPRIALFDLSLEVEEDDGGRIRCDLRYAADRLAAERAAAMAEDYRRILAAFAAEMGGPVASIRLSADDRMDVATMPLRTASGAAPSPATLFDARATDSPEAVALVADGRSVTFGALKDRSDRLARRLRALGVGPDVRVGLAVEPSPAMIVGLLAVLKAGGGYVPLDCRLPHDRLAGMIADSGMALILRQDSVLGSIPTGVDCLTLDADGMCGDGIGGDEPDAEGDLRAPVDEALAYLIYTSGSTGTPKGVMVSHGALARHCLAAAEAYGMTAGDRLLHFASFGFDAASEQILMPLLAGAGVVLGAMADSTPERLAALILRDGVTVVDLPPAYLARHAEALADAMPGHRLRACILGGEAWDLSLTGRLAGWTGRIFNAYGPTEAVITPLVWQAADERQAGTAPIGQAIGERRAMVLDASLNPLPLGAVGELYLGGAGLARGYLNRPGLTAERFVADPFSTGGGRL</sequence>
<dbReference type="RefSeq" id="WP_143272918.1">
    <property type="nucleotide sequence ID" value="NZ_PDKW01000030.1"/>
</dbReference>
<dbReference type="InterPro" id="IPR023213">
    <property type="entry name" value="CAT-like_dom_sf"/>
</dbReference>
<proteinExistence type="predicted"/>
<feature type="domain" description="AMP-dependent synthetase/ligase" evidence="1">
    <location>
        <begin position="531"/>
        <end position="882"/>
    </location>
</feature>
<gene>
    <name evidence="3" type="ORF">CRT60_00200</name>
</gene>
<reference evidence="4" key="1">
    <citation type="submission" date="2017-10" db="EMBL/GenBank/DDBJ databases">
        <authorList>
            <person name="Kravchenko I.K."/>
            <person name="Grouzdev D.S."/>
        </authorList>
    </citation>
    <scope>NUCLEOTIDE SEQUENCE [LARGE SCALE GENOMIC DNA]</scope>
    <source>
        <strain evidence="4">B2</strain>
    </source>
</reference>
<dbReference type="GO" id="GO:0005829">
    <property type="term" value="C:cytosol"/>
    <property type="evidence" value="ECO:0007669"/>
    <property type="project" value="TreeGrafter"/>
</dbReference>
<dbReference type="Gene3D" id="2.30.38.10">
    <property type="entry name" value="Luciferase, Domain 3"/>
    <property type="match status" value="1"/>
</dbReference>
<dbReference type="FunFam" id="3.30.559.10:FF:000012">
    <property type="entry name" value="Non-ribosomal peptide synthetase"/>
    <property type="match status" value="1"/>
</dbReference>
<organism evidence="3 4">
    <name type="scientific">Azospirillum palustre</name>
    <dbReference type="NCBI Taxonomy" id="2044885"/>
    <lineage>
        <taxon>Bacteria</taxon>
        <taxon>Pseudomonadati</taxon>
        <taxon>Pseudomonadota</taxon>
        <taxon>Alphaproteobacteria</taxon>
        <taxon>Rhodospirillales</taxon>
        <taxon>Azospirillaceae</taxon>
        <taxon>Azospirillum</taxon>
    </lineage>
</organism>
<keyword evidence="4" id="KW-1185">Reference proteome</keyword>